<feature type="transmembrane region" description="Helical" evidence="1">
    <location>
        <begin position="155"/>
        <end position="172"/>
    </location>
</feature>
<accession>I4D5N3</accession>
<proteinExistence type="predicted"/>
<feature type="domain" description="Phosphatidic acid phosphatase type 2/haloperoxidase" evidence="2">
    <location>
        <begin position="59"/>
        <end position="170"/>
    </location>
</feature>
<dbReference type="KEGG" id="dai:Desaci_2142"/>
<dbReference type="Gene3D" id="1.20.144.10">
    <property type="entry name" value="Phosphatidic acid phosphatase type 2/haloperoxidase"/>
    <property type="match status" value="1"/>
</dbReference>
<keyword evidence="1" id="KW-1133">Transmembrane helix</keyword>
<dbReference type="InterPro" id="IPR000326">
    <property type="entry name" value="PAP2/HPO"/>
</dbReference>
<keyword evidence="4" id="KW-1185">Reference proteome</keyword>
<dbReference type="PANTHER" id="PTHR14969">
    <property type="entry name" value="SPHINGOSINE-1-PHOSPHATE PHOSPHOHYDROLASE"/>
    <property type="match status" value="1"/>
</dbReference>
<reference evidence="3 4" key="1">
    <citation type="journal article" date="2012" name="J. Bacteriol.">
        <title>Complete genome sequences of Desulfosporosinus orientis DSM765T, Desulfosporosinus youngiae DSM17734T, Desulfosporosinus meridiei DSM13257T, and Desulfosporosinus acidiphilus DSM22704T.</title>
        <authorList>
            <person name="Pester M."/>
            <person name="Brambilla E."/>
            <person name="Alazard D."/>
            <person name="Rattei T."/>
            <person name="Weinmaier T."/>
            <person name="Han J."/>
            <person name="Lucas S."/>
            <person name="Lapidus A."/>
            <person name="Cheng J.F."/>
            <person name="Goodwin L."/>
            <person name="Pitluck S."/>
            <person name="Peters L."/>
            <person name="Ovchinnikova G."/>
            <person name="Teshima H."/>
            <person name="Detter J.C."/>
            <person name="Han C.S."/>
            <person name="Tapia R."/>
            <person name="Land M.L."/>
            <person name="Hauser L."/>
            <person name="Kyrpides N.C."/>
            <person name="Ivanova N.N."/>
            <person name="Pagani I."/>
            <person name="Huntmann M."/>
            <person name="Wei C.L."/>
            <person name="Davenport K.W."/>
            <person name="Daligault H."/>
            <person name="Chain P.S."/>
            <person name="Chen A."/>
            <person name="Mavromatis K."/>
            <person name="Markowitz V."/>
            <person name="Szeto E."/>
            <person name="Mikhailova N."/>
            <person name="Pati A."/>
            <person name="Wagner M."/>
            <person name="Woyke T."/>
            <person name="Ollivier B."/>
            <person name="Klenk H.P."/>
            <person name="Spring S."/>
            <person name="Loy A."/>
        </authorList>
    </citation>
    <scope>NUCLEOTIDE SEQUENCE [LARGE SCALE GENOMIC DNA]</scope>
    <source>
        <strain evidence="4">DSM 22704 / JCM 16185 / SJ4</strain>
    </source>
</reference>
<sequence>MNSFDLYIYHHINGLAGHYSFVDRIMAFFAQYALELYVVLFLLAWFTLPKAESMKRHALVVAGFSGVLALCFNVVIGHVFFRPRPFVALPKGTFNQLIPHSLDTSFPSDHTSGSFGFAAGSWRKTQFWVRRTFTVLAFIVAFARIYTGVHWPTDVLAGMVIGIFSARLTWIFNRKLKPLTLIALRLFRYGKFSKMKSRSVT</sequence>
<feature type="transmembrane region" description="Helical" evidence="1">
    <location>
        <begin position="132"/>
        <end position="149"/>
    </location>
</feature>
<dbReference type="Proteomes" id="UP000002892">
    <property type="component" value="Chromosome"/>
</dbReference>
<feature type="transmembrane region" description="Helical" evidence="1">
    <location>
        <begin position="58"/>
        <end position="81"/>
    </location>
</feature>
<evidence type="ECO:0000256" key="1">
    <source>
        <dbReference type="SAM" id="Phobius"/>
    </source>
</evidence>
<dbReference type="PANTHER" id="PTHR14969:SF58">
    <property type="entry name" value="UNDECAPRENYL-DIPHOSPHATASE BCRC"/>
    <property type="match status" value="1"/>
</dbReference>
<evidence type="ECO:0000313" key="4">
    <source>
        <dbReference type="Proteomes" id="UP000002892"/>
    </source>
</evidence>
<dbReference type="SMART" id="SM00014">
    <property type="entry name" value="acidPPc"/>
    <property type="match status" value="1"/>
</dbReference>
<keyword evidence="1" id="KW-0472">Membrane</keyword>
<evidence type="ECO:0000259" key="2">
    <source>
        <dbReference type="SMART" id="SM00014"/>
    </source>
</evidence>
<dbReference type="Pfam" id="PF01569">
    <property type="entry name" value="PAP2"/>
    <property type="match status" value="1"/>
</dbReference>
<dbReference type="HOGENOM" id="CLU_072573_8_0_9"/>
<dbReference type="STRING" id="646529.Desaci_2142"/>
<name>I4D5N3_DESAJ</name>
<organism evidence="3 4">
    <name type="scientific">Desulfosporosinus acidiphilus (strain DSM 22704 / JCM 16185 / SJ4)</name>
    <dbReference type="NCBI Taxonomy" id="646529"/>
    <lineage>
        <taxon>Bacteria</taxon>
        <taxon>Bacillati</taxon>
        <taxon>Bacillota</taxon>
        <taxon>Clostridia</taxon>
        <taxon>Eubacteriales</taxon>
        <taxon>Desulfitobacteriaceae</taxon>
        <taxon>Desulfosporosinus</taxon>
    </lineage>
</organism>
<dbReference type="InterPro" id="IPR036938">
    <property type="entry name" value="PAP2/HPO_sf"/>
</dbReference>
<feature type="transmembrane region" description="Helical" evidence="1">
    <location>
        <begin position="25"/>
        <end position="46"/>
    </location>
</feature>
<dbReference type="AlphaFoldDB" id="I4D5N3"/>
<protein>
    <submittedName>
        <fullName evidence="3">Membrane-associated phospholipid phosphatase</fullName>
    </submittedName>
</protein>
<dbReference type="OrthoDB" id="9789113at2"/>
<evidence type="ECO:0000313" key="3">
    <source>
        <dbReference type="EMBL" id="AFM41107.1"/>
    </source>
</evidence>
<keyword evidence="1" id="KW-0812">Transmembrane</keyword>
<dbReference type="SUPFAM" id="SSF48317">
    <property type="entry name" value="Acid phosphatase/Vanadium-dependent haloperoxidase"/>
    <property type="match status" value="1"/>
</dbReference>
<dbReference type="eggNOG" id="COG0671">
    <property type="taxonomic scope" value="Bacteria"/>
</dbReference>
<dbReference type="EMBL" id="CP003639">
    <property type="protein sequence ID" value="AFM41107.1"/>
    <property type="molecule type" value="Genomic_DNA"/>
</dbReference>
<dbReference type="RefSeq" id="WP_014827110.1">
    <property type="nucleotide sequence ID" value="NC_018068.1"/>
</dbReference>
<gene>
    <name evidence="3" type="ordered locus">Desaci_2142</name>
</gene>